<gene>
    <name evidence="2" type="ORF">C7378_2797</name>
</gene>
<keyword evidence="1" id="KW-0472">Membrane</keyword>
<dbReference type="Proteomes" id="UP000295210">
    <property type="component" value="Unassembled WGS sequence"/>
</dbReference>
<dbReference type="RefSeq" id="WP_131997922.1">
    <property type="nucleotide sequence ID" value="NZ_SMGK01000005.1"/>
</dbReference>
<feature type="transmembrane region" description="Helical" evidence="1">
    <location>
        <begin position="104"/>
        <end position="123"/>
    </location>
</feature>
<evidence type="ECO:0000313" key="2">
    <source>
        <dbReference type="EMBL" id="TCK71518.1"/>
    </source>
</evidence>
<accession>A0A4R1L0S7</accession>
<keyword evidence="3" id="KW-1185">Reference proteome</keyword>
<organism evidence="2 3">
    <name type="scientific">Acidipila rosea</name>
    <dbReference type="NCBI Taxonomy" id="768535"/>
    <lineage>
        <taxon>Bacteria</taxon>
        <taxon>Pseudomonadati</taxon>
        <taxon>Acidobacteriota</taxon>
        <taxon>Terriglobia</taxon>
        <taxon>Terriglobales</taxon>
        <taxon>Acidobacteriaceae</taxon>
        <taxon>Acidipila</taxon>
    </lineage>
</organism>
<feature type="transmembrane region" description="Helical" evidence="1">
    <location>
        <begin position="61"/>
        <end position="84"/>
    </location>
</feature>
<comment type="caution">
    <text evidence="2">The sequence shown here is derived from an EMBL/GenBank/DDBJ whole genome shotgun (WGS) entry which is preliminary data.</text>
</comment>
<keyword evidence="1" id="KW-0812">Transmembrane</keyword>
<evidence type="ECO:0000256" key="1">
    <source>
        <dbReference type="SAM" id="Phobius"/>
    </source>
</evidence>
<proteinExistence type="predicted"/>
<evidence type="ECO:0000313" key="3">
    <source>
        <dbReference type="Proteomes" id="UP000295210"/>
    </source>
</evidence>
<keyword evidence="1" id="KW-1133">Transmembrane helix</keyword>
<protein>
    <submittedName>
        <fullName evidence="2">Uncharacterized protein</fullName>
    </submittedName>
</protein>
<name>A0A4R1L0S7_9BACT</name>
<dbReference type="AlphaFoldDB" id="A0A4R1L0S7"/>
<sequence>MQPDTFGRKVGIGLRVAGRLLRSRAGDAAVAARRDAPVYLERGRAVAKGSRKLGSSLWQPVAHAGSVLWLEVTGLFFALFALFFLQNLYRLRDAWRTGAEHQHFVLYVIFAVLFAYFSASSFYRARRRKRRRQAEGR</sequence>
<dbReference type="EMBL" id="SMGK01000005">
    <property type="protein sequence ID" value="TCK71518.1"/>
    <property type="molecule type" value="Genomic_DNA"/>
</dbReference>
<reference evidence="2 3" key="1">
    <citation type="submission" date="2019-03" db="EMBL/GenBank/DDBJ databases">
        <title>Genomic Encyclopedia of Type Strains, Phase IV (KMG-IV): sequencing the most valuable type-strain genomes for metagenomic binning, comparative biology and taxonomic classification.</title>
        <authorList>
            <person name="Goeker M."/>
        </authorList>
    </citation>
    <scope>NUCLEOTIDE SEQUENCE [LARGE SCALE GENOMIC DNA]</scope>
    <source>
        <strain evidence="2 3">DSM 103428</strain>
    </source>
</reference>
<dbReference type="OrthoDB" id="122357at2"/>